<dbReference type="AlphaFoldDB" id="X1E5P8"/>
<keyword evidence="1" id="KW-0812">Transmembrane</keyword>
<accession>X1E5P8</accession>
<evidence type="ECO:0000256" key="1">
    <source>
        <dbReference type="SAM" id="Phobius"/>
    </source>
</evidence>
<proteinExistence type="predicted"/>
<name>X1E5P8_9ZZZZ</name>
<gene>
    <name evidence="2" type="ORF">S01H4_58124</name>
</gene>
<organism evidence="2">
    <name type="scientific">marine sediment metagenome</name>
    <dbReference type="NCBI Taxonomy" id="412755"/>
    <lineage>
        <taxon>unclassified sequences</taxon>
        <taxon>metagenomes</taxon>
        <taxon>ecological metagenomes</taxon>
    </lineage>
</organism>
<evidence type="ECO:0000313" key="2">
    <source>
        <dbReference type="EMBL" id="GAH12499.1"/>
    </source>
</evidence>
<comment type="caution">
    <text evidence="2">The sequence shown here is derived from an EMBL/GenBank/DDBJ whole genome shotgun (WGS) entry which is preliminary data.</text>
</comment>
<dbReference type="EMBL" id="BART01033917">
    <property type="protein sequence ID" value="GAH12499.1"/>
    <property type="molecule type" value="Genomic_DNA"/>
</dbReference>
<feature type="non-terminal residue" evidence="2">
    <location>
        <position position="1"/>
    </location>
</feature>
<reference evidence="2" key="1">
    <citation type="journal article" date="2014" name="Front. Microbiol.">
        <title>High frequency of phylogenetically diverse reductive dehalogenase-homologous genes in deep subseafloor sedimentary metagenomes.</title>
        <authorList>
            <person name="Kawai M."/>
            <person name="Futagami T."/>
            <person name="Toyoda A."/>
            <person name="Takaki Y."/>
            <person name="Nishi S."/>
            <person name="Hori S."/>
            <person name="Arai W."/>
            <person name="Tsubouchi T."/>
            <person name="Morono Y."/>
            <person name="Uchiyama I."/>
            <person name="Ito T."/>
            <person name="Fujiyama A."/>
            <person name="Inagaki F."/>
            <person name="Takami H."/>
        </authorList>
    </citation>
    <scope>NUCLEOTIDE SEQUENCE</scope>
    <source>
        <strain evidence="2">Expedition CK06-06</strain>
    </source>
</reference>
<keyword evidence="1" id="KW-1133">Transmembrane helix</keyword>
<protein>
    <submittedName>
        <fullName evidence="2">Uncharacterized protein</fullName>
    </submittedName>
</protein>
<feature type="transmembrane region" description="Helical" evidence="1">
    <location>
        <begin position="6"/>
        <end position="27"/>
    </location>
</feature>
<sequence>TFFLGIFSAITLTFIIIACVMGILIGLKVRN</sequence>
<keyword evidence="1" id="KW-0472">Membrane</keyword>